<keyword evidence="3" id="KW-1185">Reference proteome</keyword>
<sequence>MDSNFDLSKLDLSNIDLSKLDLSFIDRIVLWYGSLPDSVRTLITVAVGAAVAYAVFRIVVRIIKGMLGAAIAAVLAFLLTTVPGNMLLSQAFDRVEQQISTSLSSQNQ</sequence>
<keyword evidence="1" id="KW-1133">Transmembrane helix</keyword>
<organism evidence="2 3">
    <name type="scientific">Bifidobacterium miconis</name>
    <dbReference type="NCBI Taxonomy" id="2834435"/>
    <lineage>
        <taxon>Bacteria</taxon>
        <taxon>Bacillati</taxon>
        <taxon>Actinomycetota</taxon>
        <taxon>Actinomycetes</taxon>
        <taxon>Bifidobacteriales</taxon>
        <taxon>Bifidobacteriaceae</taxon>
        <taxon>Bifidobacterium</taxon>
    </lineage>
</organism>
<dbReference type="RefSeq" id="WP_219058420.1">
    <property type="nucleotide sequence ID" value="NZ_JAHBBH010000010.1"/>
</dbReference>
<gene>
    <name evidence="2" type="ORF">KIH79_05110</name>
</gene>
<dbReference type="EMBL" id="JAHBBH010000010">
    <property type="protein sequence ID" value="MBW3092337.1"/>
    <property type="molecule type" value="Genomic_DNA"/>
</dbReference>
<keyword evidence="1" id="KW-0472">Membrane</keyword>
<protein>
    <submittedName>
        <fullName evidence="2">Uncharacterized protein</fullName>
    </submittedName>
</protein>
<feature type="transmembrane region" description="Helical" evidence="1">
    <location>
        <begin position="39"/>
        <end position="60"/>
    </location>
</feature>
<reference evidence="2 3" key="1">
    <citation type="submission" date="2021-05" db="EMBL/GenBank/DDBJ databases">
        <title>Phylogenetic classification of ten novel species belonging to the genus Bifidobacterium comprising B. colchicus sp. nov., B. abeli sp. nov., B. bicoloris sp. nov., B. guerezis sp. nov., B. rosaliae sp. nov., B. santillanensis sp. nov., B. argentati sp. nov., B. amazzoni sp. nov., B. pluviali sp. nov., and B. pinnaculum sp. nov.</title>
        <authorList>
            <person name="Lugli G.A."/>
            <person name="Ruiz Garcia L."/>
            <person name="Margolles A."/>
            <person name="Ventura M."/>
        </authorList>
    </citation>
    <scope>NUCLEOTIDE SEQUENCE [LARGE SCALE GENOMIC DNA]</scope>
    <source>
        <strain evidence="2 3">82T10</strain>
    </source>
</reference>
<evidence type="ECO:0000313" key="3">
    <source>
        <dbReference type="Proteomes" id="UP000700815"/>
    </source>
</evidence>
<feature type="transmembrane region" description="Helical" evidence="1">
    <location>
        <begin position="67"/>
        <end position="88"/>
    </location>
</feature>
<comment type="caution">
    <text evidence="2">The sequence shown here is derived from an EMBL/GenBank/DDBJ whole genome shotgun (WGS) entry which is preliminary data.</text>
</comment>
<proteinExistence type="predicted"/>
<accession>A0ABS6WEP3</accession>
<name>A0ABS6WEP3_9BIFI</name>
<evidence type="ECO:0000256" key="1">
    <source>
        <dbReference type="SAM" id="Phobius"/>
    </source>
</evidence>
<evidence type="ECO:0000313" key="2">
    <source>
        <dbReference type="EMBL" id="MBW3092337.1"/>
    </source>
</evidence>
<keyword evidence="1" id="KW-0812">Transmembrane</keyword>
<dbReference type="Proteomes" id="UP000700815">
    <property type="component" value="Unassembled WGS sequence"/>
</dbReference>